<feature type="region of interest" description="Disordered" evidence="1">
    <location>
        <begin position="159"/>
        <end position="205"/>
    </location>
</feature>
<evidence type="ECO:0000256" key="1">
    <source>
        <dbReference type="SAM" id="MobiDB-lite"/>
    </source>
</evidence>
<feature type="compositionally biased region" description="Polar residues" evidence="1">
    <location>
        <begin position="159"/>
        <end position="176"/>
    </location>
</feature>
<gene>
    <name evidence="2" type="ORF">E3P99_03284</name>
</gene>
<feature type="compositionally biased region" description="Polar residues" evidence="1">
    <location>
        <begin position="89"/>
        <end position="123"/>
    </location>
</feature>
<feature type="region of interest" description="Disordered" evidence="1">
    <location>
        <begin position="89"/>
        <end position="132"/>
    </location>
</feature>
<reference evidence="2 3" key="1">
    <citation type="submission" date="2019-03" db="EMBL/GenBank/DDBJ databases">
        <title>Sequencing 23 genomes of Wallemia ichthyophaga.</title>
        <authorList>
            <person name="Gostincar C."/>
        </authorList>
    </citation>
    <scope>NUCLEOTIDE SEQUENCE [LARGE SCALE GENOMIC DNA]</scope>
    <source>
        <strain evidence="2 3">EXF-5753</strain>
    </source>
</reference>
<accession>A0A4V4LSP5</accession>
<dbReference type="AlphaFoldDB" id="A0A4V4LSP5"/>
<evidence type="ECO:0000313" key="3">
    <source>
        <dbReference type="Proteomes" id="UP000310189"/>
    </source>
</evidence>
<dbReference type="EMBL" id="SPNW01000060">
    <property type="protein sequence ID" value="TIA87253.1"/>
    <property type="molecule type" value="Genomic_DNA"/>
</dbReference>
<protein>
    <submittedName>
        <fullName evidence="2">Uncharacterized protein</fullName>
    </submittedName>
</protein>
<comment type="caution">
    <text evidence="2">The sequence shown here is derived from an EMBL/GenBank/DDBJ whole genome shotgun (WGS) entry which is preliminary data.</text>
</comment>
<dbReference type="OrthoDB" id="3360374at2759"/>
<sequence>MDAPAARRTASGRAQLLSGLRRPSQLEQHEFILQQQQATIDQLASLQAQTEQIFAQMNLSGGGSGGVGGGVGGYNNGYSNGYSNGYTNSNREAASSNMHNMTTSRRLSSNPPSTNSYNANHANHSFKGRRPASLNLSAVNTSTPILEEKGALSAQPQLPHTASLNNAPSHRNTNTANKRKTYSNLGHLPPVPQSAPANGRNASFRIPSALGSANSLPQCCVRQPRGPPSENLEAVNFSSRQRKLASRRLSGLANIAEARRRVSVVPNDDSIDASNGD</sequence>
<evidence type="ECO:0000313" key="2">
    <source>
        <dbReference type="EMBL" id="TIA87253.1"/>
    </source>
</evidence>
<keyword evidence="3" id="KW-1185">Reference proteome</keyword>
<proteinExistence type="predicted"/>
<dbReference type="Proteomes" id="UP000310189">
    <property type="component" value="Unassembled WGS sequence"/>
</dbReference>
<organism evidence="2 3">
    <name type="scientific">Wallemia hederae</name>
    <dbReference type="NCBI Taxonomy" id="1540922"/>
    <lineage>
        <taxon>Eukaryota</taxon>
        <taxon>Fungi</taxon>
        <taxon>Dikarya</taxon>
        <taxon>Basidiomycota</taxon>
        <taxon>Wallemiomycotina</taxon>
        <taxon>Wallemiomycetes</taxon>
        <taxon>Wallemiales</taxon>
        <taxon>Wallemiaceae</taxon>
        <taxon>Wallemia</taxon>
    </lineage>
</organism>
<name>A0A4V4LSP5_9BASI</name>